<organism evidence="2 3">
    <name type="scientific">Camelina sativa</name>
    <name type="common">False flax</name>
    <name type="synonym">Myagrum sativum</name>
    <dbReference type="NCBI Taxonomy" id="90675"/>
    <lineage>
        <taxon>Eukaryota</taxon>
        <taxon>Viridiplantae</taxon>
        <taxon>Streptophyta</taxon>
        <taxon>Embryophyta</taxon>
        <taxon>Tracheophyta</taxon>
        <taxon>Spermatophyta</taxon>
        <taxon>Magnoliopsida</taxon>
        <taxon>eudicotyledons</taxon>
        <taxon>Gunneridae</taxon>
        <taxon>Pentapetalae</taxon>
        <taxon>rosids</taxon>
        <taxon>malvids</taxon>
        <taxon>Brassicales</taxon>
        <taxon>Brassicaceae</taxon>
        <taxon>Camelineae</taxon>
        <taxon>Camelina</taxon>
    </lineage>
</organism>
<reference evidence="3" key="2">
    <citation type="submission" date="2025-08" db="UniProtKB">
        <authorList>
            <consortium name="RefSeq"/>
        </authorList>
    </citation>
    <scope>IDENTIFICATION</scope>
    <source>
        <tissue evidence="3">Leaf</tissue>
    </source>
</reference>
<feature type="compositionally biased region" description="Polar residues" evidence="1">
    <location>
        <begin position="245"/>
        <end position="254"/>
    </location>
</feature>
<evidence type="ECO:0000256" key="1">
    <source>
        <dbReference type="SAM" id="MobiDB-lite"/>
    </source>
</evidence>
<protein>
    <submittedName>
        <fullName evidence="3">Uncharacterized protein LOC104702017</fullName>
    </submittedName>
</protein>
<dbReference type="Gene3D" id="1.10.8.10">
    <property type="entry name" value="DNA helicase RuvA subunit, C-terminal domain"/>
    <property type="match status" value="1"/>
</dbReference>
<dbReference type="GeneID" id="104702017"/>
<name>A0ABM0SU00_CAMSA</name>
<evidence type="ECO:0000313" key="2">
    <source>
        <dbReference type="Proteomes" id="UP000694864"/>
    </source>
</evidence>
<keyword evidence="2" id="KW-1185">Reference proteome</keyword>
<dbReference type="CDD" id="cd14273">
    <property type="entry name" value="UBA_TAP-C_like"/>
    <property type="match status" value="1"/>
</dbReference>
<sequence>MENDLVGQFCKETGANRITALMYLDLYGSNLDEAKDAFFSGNTAKIVRTDPPHRARLVSQLDLLVHSFQTMAAGEVSKEEATAYLDECSWDLKRAVANFKKYHGGLKPKPLHLCHSPKHSYVGTLAEEERLGDSLPSQSSSSDYGGGEDSLNEDQRSSSICDNAELVANTRFTEKDALDEMIPLPIPQMSSQEKLPSLGIFGSLDQCYWNVDHPKNKSKLLTSMQSDDEKTPTTSLPLMGLPVATPQNQMTPSSQEKDKLKGEAEAIVDQGTTMETSPASLDILEGKAVVDQGTTIETSPASLVCKDRIVDPKAAHKE</sequence>
<evidence type="ECO:0000313" key="3">
    <source>
        <dbReference type="RefSeq" id="XP_010416112.1"/>
    </source>
</evidence>
<feature type="region of interest" description="Disordered" evidence="1">
    <location>
        <begin position="129"/>
        <end position="159"/>
    </location>
</feature>
<gene>
    <name evidence="3" type="primary">LOC104702017</name>
</gene>
<dbReference type="Pfam" id="PF14555">
    <property type="entry name" value="UBA_4"/>
    <property type="match status" value="1"/>
</dbReference>
<dbReference type="Proteomes" id="UP000694864">
    <property type="component" value="Chromosome 7"/>
</dbReference>
<feature type="compositionally biased region" description="Low complexity" evidence="1">
    <location>
        <begin position="133"/>
        <end position="143"/>
    </location>
</feature>
<reference evidence="2" key="1">
    <citation type="journal article" date="2014" name="Nat. Commun.">
        <title>The emerging biofuel crop Camelina sativa retains a highly undifferentiated hexaploid genome structure.</title>
        <authorList>
            <person name="Kagale S."/>
            <person name="Koh C."/>
            <person name="Nixon J."/>
            <person name="Bollina V."/>
            <person name="Clarke W.E."/>
            <person name="Tuteja R."/>
            <person name="Spillane C."/>
            <person name="Robinson S.J."/>
            <person name="Links M.G."/>
            <person name="Clarke C."/>
            <person name="Higgins E.E."/>
            <person name="Huebert T."/>
            <person name="Sharpe A.G."/>
            <person name="Parkin I.A."/>
        </authorList>
    </citation>
    <scope>NUCLEOTIDE SEQUENCE [LARGE SCALE GENOMIC DNA]</scope>
    <source>
        <strain evidence="2">cv. DH55</strain>
    </source>
</reference>
<proteinExistence type="predicted"/>
<dbReference type="RefSeq" id="XP_010416112.1">
    <property type="nucleotide sequence ID" value="XM_010417810.2"/>
</dbReference>
<accession>A0ABM0SU00</accession>
<feature type="region of interest" description="Disordered" evidence="1">
    <location>
        <begin position="224"/>
        <end position="261"/>
    </location>
</feature>